<accession>A0AAD7MVA2</accession>
<gene>
    <name evidence="2" type="ORF">B0H16DRAFT_1767441</name>
</gene>
<dbReference type="Proteomes" id="UP001215598">
    <property type="component" value="Unassembled WGS sequence"/>
</dbReference>
<feature type="region of interest" description="Disordered" evidence="1">
    <location>
        <begin position="80"/>
        <end position="125"/>
    </location>
</feature>
<sequence>MQGSLRRPDLSTREASDGACALVVIRAKYSINAGQMYGGEGARVIRGGRSVERRGRRGSGECFGRSVCSVAVEARHSISARQKHERGRGRNIARKLNSTPGGGATCRRIAKPDGEEPQRPVATRRNVQTAFVRAGSSGSLMWSQITFGWDSTPQTVAVFKHAFANANSDDGQTRRRDLGPVWIEETQSGREQGSHVTRAGAYRALEGEGEERIDESMSGVEQSEKKKAYHVRIIVLVNYPRKSAVVHTQEVGAG</sequence>
<comment type="caution">
    <text evidence="2">The sequence shown here is derived from an EMBL/GenBank/DDBJ whole genome shotgun (WGS) entry which is preliminary data.</text>
</comment>
<keyword evidence="3" id="KW-1185">Reference proteome</keyword>
<name>A0AAD7MVA2_9AGAR</name>
<proteinExistence type="predicted"/>
<organism evidence="2 3">
    <name type="scientific">Mycena metata</name>
    <dbReference type="NCBI Taxonomy" id="1033252"/>
    <lineage>
        <taxon>Eukaryota</taxon>
        <taxon>Fungi</taxon>
        <taxon>Dikarya</taxon>
        <taxon>Basidiomycota</taxon>
        <taxon>Agaricomycotina</taxon>
        <taxon>Agaricomycetes</taxon>
        <taxon>Agaricomycetidae</taxon>
        <taxon>Agaricales</taxon>
        <taxon>Marasmiineae</taxon>
        <taxon>Mycenaceae</taxon>
        <taxon>Mycena</taxon>
    </lineage>
</organism>
<feature type="compositionally biased region" description="Basic residues" evidence="1">
    <location>
        <begin position="81"/>
        <end position="93"/>
    </location>
</feature>
<evidence type="ECO:0000313" key="2">
    <source>
        <dbReference type="EMBL" id="KAJ7734231.1"/>
    </source>
</evidence>
<dbReference type="EMBL" id="JARKIB010000133">
    <property type="protein sequence ID" value="KAJ7734231.1"/>
    <property type="molecule type" value="Genomic_DNA"/>
</dbReference>
<protein>
    <submittedName>
        <fullName evidence="2">Uncharacterized protein</fullName>
    </submittedName>
</protein>
<reference evidence="2" key="1">
    <citation type="submission" date="2023-03" db="EMBL/GenBank/DDBJ databases">
        <title>Massive genome expansion in bonnet fungi (Mycena s.s.) driven by repeated elements and novel gene families across ecological guilds.</title>
        <authorList>
            <consortium name="Lawrence Berkeley National Laboratory"/>
            <person name="Harder C.B."/>
            <person name="Miyauchi S."/>
            <person name="Viragh M."/>
            <person name="Kuo A."/>
            <person name="Thoen E."/>
            <person name="Andreopoulos B."/>
            <person name="Lu D."/>
            <person name="Skrede I."/>
            <person name="Drula E."/>
            <person name="Henrissat B."/>
            <person name="Morin E."/>
            <person name="Kohler A."/>
            <person name="Barry K."/>
            <person name="LaButti K."/>
            <person name="Morin E."/>
            <person name="Salamov A."/>
            <person name="Lipzen A."/>
            <person name="Mereny Z."/>
            <person name="Hegedus B."/>
            <person name="Baldrian P."/>
            <person name="Stursova M."/>
            <person name="Weitz H."/>
            <person name="Taylor A."/>
            <person name="Grigoriev I.V."/>
            <person name="Nagy L.G."/>
            <person name="Martin F."/>
            <person name="Kauserud H."/>
        </authorList>
    </citation>
    <scope>NUCLEOTIDE SEQUENCE</scope>
    <source>
        <strain evidence="2">CBHHK182m</strain>
    </source>
</reference>
<evidence type="ECO:0000256" key="1">
    <source>
        <dbReference type="SAM" id="MobiDB-lite"/>
    </source>
</evidence>
<evidence type="ECO:0000313" key="3">
    <source>
        <dbReference type="Proteomes" id="UP001215598"/>
    </source>
</evidence>
<dbReference type="AlphaFoldDB" id="A0AAD7MVA2"/>